<dbReference type="EMBL" id="UINC01038693">
    <property type="protein sequence ID" value="SVB36069.1"/>
    <property type="molecule type" value="Genomic_DNA"/>
</dbReference>
<dbReference type="GO" id="GO:0005506">
    <property type="term" value="F:iron ion binding"/>
    <property type="evidence" value="ECO:0007669"/>
    <property type="project" value="InterPro"/>
</dbReference>
<feature type="non-terminal residue" evidence="1">
    <location>
        <position position="176"/>
    </location>
</feature>
<sequence>MNGQPAPVLDLKSLDQNDSPVLSDLNIYGYTAASWLTAVSRIGPIFRTELAGNDCIVIATAAANKQAWKTPDDWSYRDTDTGTFFRRQMGEDHVSALDAEPHRRLRKLLLPAFGAAALSRDIATAGACMKQAFAEKVGVTSNFYETLSQLCIRSLSQTQVKVSIRQDLLLTLNRYE</sequence>
<dbReference type="GO" id="GO:0020037">
    <property type="term" value="F:heme binding"/>
    <property type="evidence" value="ECO:0007669"/>
    <property type="project" value="InterPro"/>
</dbReference>
<dbReference type="InterPro" id="IPR036396">
    <property type="entry name" value="Cyt_P450_sf"/>
</dbReference>
<dbReference type="Gene3D" id="1.10.630.10">
    <property type="entry name" value="Cytochrome P450"/>
    <property type="match status" value="1"/>
</dbReference>
<evidence type="ECO:0000313" key="1">
    <source>
        <dbReference type="EMBL" id="SVB36069.1"/>
    </source>
</evidence>
<evidence type="ECO:0008006" key="2">
    <source>
        <dbReference type="Google" id="ProtNLM"/>
    </source>
</evidence>
<gene>
    <name evidence="1" type="ORF">METZ01_LOCUS188923</name>
</gene>
<organism evidence="1">
    <name type="scientific">marine metagenome</name>
    <dbReference type="NCBI Taxonomy" id="408172"/>
    <lineage>
        <taxon>unclassified sequences</taxon>
        <taxon>metagenomes</taxon>
        <taxon>ecological metagenomes</taxon>
    </lineage>
</organism>
<reference evidence="1" key="1">
    <citation type="submission" date="2018-05" db="EMBL/GenBank/DDBJ databases">
        <authorList>
            <person name="Lanie J.A."/>
            <person name="Ng W.-L."/>
            <person name="Kazmierczak K.M."/>
            <person name="Andrzejewski T.M."/>
            <person name="Davidsen T.M."/>
            <person name="Wayne K.J."/>
            <person name="Tettelin H."/>
            <person name="Glass J.I."/>
            <person name="Rusch D."/>
            <person name="Podicherti R."/>
            <person name="Tsui H.-C.T."/>
            <person name="Winkler M.E."/>
        </authorList>
    </citation>
    <scope>NUCLEOTIDE SEQUENCE</scope>
</reference>
<dbReference type="AlphaFoldDB" id="A0A382DD35"/>
<name>A0A382DD35_9ZZZZ</name>
<proteinExistence type="predicted"/>
<dbReference type="GO" id="GO:0004497">
    <property type="term" value="F:monooxygenase activity"/>
    <property type="evidence" value="ECO:0007669"/>
    <property type="project" value="InterPro"/>
</dbReference>
<dbReference type="SUPFAM" id="SSF48264">
    <property type="entry name" value="Cytochrome P450"/>
    <property type="match status" value="1"/>
</dbReference>
<protein>
    <recommendedName>
        <fullName evidence="2">Cytochrome P450</fullName>
    </recommendedName>
</protein>
<dbReference type="GO" id="GO:0016705">
    <property type="term" value="F:oxidoreductase activity, acting on paired donors, with incorporation or reduction of molecular oxygen"/>
    <property type="evidence" value="ECO:0007669"/>
    <property type="project" value="InterPro"/>
</dbReference>
<accession>A0A382DD35</accession>